<evidence type="ECO:0000313" key="4">
    <source>
        <dbReference type="Proteomes" id="UP001231109"/>
    </source>
</evidence>
<organism evidence="3 4">
    <name type="scientific">Rheinheimera baltica</name>
    <dbReference type="NCBI Taxonomy" id="67576"/>
    <lineage>
        <taxon>Bacteria</taxon>
        <taxon>Pseudomonadati</taxon>
        <taxon>Pseudomonadota</taxon>
        <taxon>Gammaproteobacteria</taxon>
        <taxon>Chromatiales</taxon>
        <taxon>Chromatiaceae</taxon>
        <taxon>Rheinheimera</taxon>
    </lineage>
</organism>
<dbReference type="Gene3D" id="2.60.120.200">
    <property type="match status" value="1"/>
</dbReference>
<dbReference type="InterPro" id="IPR013320">
    <property type="entry name" value="ConA-like_dom_sf"/>
</dbReference>
<evidence type="ECO:0000313" key="3">
    <source>
        <dbReference type="EMBL" id="MDP5135332.1"/>
    </source>
</evidence>
<proteinExistence type="predicted"/>
<evidence type="ECO:0000259" key="2">
    <source>
        <dbReference type="Pfam" id="PF20419"/>
    </source>
</evidence>
<feature type="signal peptide" evidence="1">
    <location>
        <begin position="1"/>
        <end position="18"/>
    </location>
</feature>
<dbReference type="RefSeq" id="WP_305974302.1">
    <property type="nucleotide sequence ID" value="NZ_JAPJDZ010000008.1"/>
</dbReference>
<keyword evidence="1" id="KW-0732">Signal</keyword>
<keyword evidence="4" id="KW-1185">Reference proteome</keyword>
<protein>
    <recommendedName>
        <fullName evidence="2">DUF6701 domain-containing protein</fullName>
    </recommendedName>
</protein>
<evidence type="ECO:0000256" key="1">
    <source>
        <dbReference type="SAM" id="SignalP"/>
    </source>
</evidence>
<dbReference type="Pfam" id="PF13385">
    <property type="entry name" value="Laminin_G_3"/>
    <property type="match status" value="1"/>
</dbReference>
<dbReference type="InterPro" id="IPR046524">
    <property type="entry name" value="DUF6701"/>
</dbReference>
<feature type="chain" id="PRO_5046627836" description="DUF6701 domain-containing protein" evidence="1">
    <location>
        <begin position="19"/>
        <end position="1414"/>
    </location>
</feature>
<gene>
    <name evidence="3" type="ORF">ORJ04_05130</name>
</gene>
<accession>A0ABT9HW21</accession>
<dbReference type="Proteomes" id="UP001231109">
    <property type="component" value="Unassembled WGS sequence"/>
</dbReference>
<dbReference type="EMBL" id="JAPJDZ010000008">
    <property type="protein sequence ID" value="MDP5135332.1"/>
    <property type="molecule type" value="Genomic_DNA"/>
</dbReference>
<sequence length="1414" mass="147550">MRSGYLLAALFFSNMALAVTYNLSLGQFPPCSTNWNTSGSTYNCNGNGRVTLNSGDIVIANASSAISANNGFLLNGAQIGTSANRINLLSNYGSIISTNSNTLWGDIQANSSAITLNNFSVNGSITTSGSVSLTGGAITGLVTSSSNTITTNNTNLLGGATARSGMAFSGGTLSGAFTQTSNNTMSLTNVIMTSGTLVGSSSTTISNSVIGSATSLVTVSSNSGAISVTNNSVVYGVLTAPNYSTVNVLSGSQVYGQCLPNSTPADACQPVPVAHYALDLCTAVNNGVIDDLMGTYPATGFNVASQLDGQVLEAAGLTAAGGDYISVPAAVLNNRANFTLSLWFNLTAGSGFRELFSASSNSSDTEVELYINSSNEVRAGLKGNYYSFAGGSSSVVVNNNSWTQAHLVRNGDQLCLYLNGNLVRCVTASATNLNVTRSAIGIWWQANGNTADDFRGDIDEVLIFDQALSDVQIQQMYQNQLAGNSYDGRARTSLCTACLADDFSAANLADTWVTARSNGSFTPSVVNSRLRMTQAVANQATSATYQRLYPAANNLVVVEFDYWAYGGSSADGLAVVLSDASITPQPGAFGGALGYGYKPGIPGFAGGWLGFGLDEFGNFSNEGGVGSIGRRRQSVVIRGSGSENSGYRYLRGTCNNGTTNTGGACLSPAVDGNQNTPHRYRFTIDSRTAGTTLVSVERNTGSGFVTLIAPFNAQNQTGQAPVPENFFLSLTGSTGGSTNIHELDNLSICALRSLPVGQQIDHFEFDYTGQALTCKPETFTVRACKNASCSELVTEPVTASLSPVNSANVNWQGGNVLNFSGGQTTVALRRTVVGSTTIGVSSSVPNTRPLSQTLCRAGAGALSTQACSITFADSGLIFDAPDGIANLPVQNVLLSAVRKDTVSQQCVPEFANVTRNVAFWSDYISPGATGRPASLAVSVNGTNAGLTEASRVNVPLNFNAAGQATIAVNYADAGLVQLNARYSGAVSSNDSGLVMNGADQFVRRPQGMCIATGGECAAGDASCGVFRQAGEPFMLQVTAHRYEAGSADHCLNPVTPNFSQNNLSLTHTLVAPSAGVVGTLLTSQYNHSASLNGQSLVSQAVSEVGVFRFNTPAFNYLGMTDPVPNASSLPTGRFIPASFSVTAGVATAACGSFTYFAQPSFSTAFTLEAKNSNGQITQNYQGDFARLNVQTWTSASASSGVRYSAPDLPSGAELSVGAIAPIGTWQLGSAQVVATHQASRPDALVAPLALNVFAAPIDTDAVTSVGLQTLTSNTTVLRYGRLVIENAAGPEEERLPLTFRTQYWDGSQFQTNLADNCTVLNSTAGLLTTTPSSPGLSLAGSGGMVLQGQLPPQRLWLNPSGSPGNWQVEYETSPWLQYYWRGTVEDVQQNPSAEVMFGRFRGNPRQISWRELFQ</sequence>
<comment type="caution">
    <text evidence="3">The sequence shown here is derived from an EMBL/GenBank/DDBJ whole genome shotgun (WGS) entry which is preliminary data.</text>
</comment>
<dbReference type="SUPFAM" id="SSF49899">
    <property type="entry name" value="Concanavalin A-like lectins/glucanases"/>
    <property type="match status" value="2"/>
</dbReference>
<dbReference type="Pfam" id="PF20419">
    <property type="entry name" value="DUF6701"/>
    <property type="match status" value="1"/>
</dbReference>
<feature type="domain" description="DUF6701" evidence="2">
    <location>
        <begin position="852"/>
        <end position="1411"/>
    </location>
</feature>
<reference evidence="3 4" key="1">
    <citation type="submission" date="2022-11" db="EMBL/GenBank/DDBJ databases">
        <title>Viruses from the air-sea interface of a natural surface slick.</title>
        <authorList>
            <person name="Rahlff J."/>
            <person name="Holmfeldt K."/>
        </authorList>
    </citation>
    <scope>NUCLEOTIDE SEQUENCE [LARGE SCALE GENOMIC DNA]</scope>
    <source>
        <strain evidence="3 4">SMS4</strain>
    </source>
</reference>
<name>A0ABT9HW21_9GAMM</name>